<proteinExistence type="inferred from homology"/>
<comment type="similarity">
    <text evidence="7">Belongs to the CDP-alcohol phosphatidyltransferase class-II family.</text>
</comment>
<keyword evidence="4 7" id="KW-0443">Lipid metabolism</keyword>
<gene>
    <name evidence="8" type="ORF">GDO86_014051</name>
</gene>
<dbReference type="OrthoDB" id="10250191at2759"/>
<comment type="function">
    <text evidence="7">Functions in the biosynthesis of the anionic phospholipids phosphatidylglycerol and cardiolipin.</text>
</comment>
<dbReference type="GO" id="GO:0032049">
    <property type="term" value="P:cardiolipin biosynthetic process"/>
    <property type="evidence" value="ECO:0007669"/>
    <property type="project" value="InterPro"/>
</dbReference>
<dbReference type="GO" id="GO:0005739">
    <property type="term" value="C:mitochondrion"/>
    <property type="evidence" value="ECO:0007669"/>
    <property type="project" value="UniProtKB-SubCell"/>
</dbReference>
<dbReference type="GO" id="GO:0008444">
    <property type="term" value="F:CDP-diacylglycerol-glycerol-3-phosphate 3-phosphatidyltransferase activity"/>
    <property type="evidence" value="ECO:0007669"/>
    <property type="project" value="UniProtKB-EC"/>
</dbReference>
<keyword evidence="5 7" id="KW-0594">Phospholipid biosynthesis</keyword>
<dbReference type="EC" id="2.7.8.5" evidence="7"/>
<name>A0A8T2JSI4_9PIPI</name>
<comment type="pathway">
    <text evidence="7">Phospholipid metabolism; phosphatidylglycerol biosynthesis; phosphatidylglycerol from CDP-diacylglycerol: step 1/2.</text>
</comment>
<evidence type="ECO:0000256" key="3">
    <source>
        <dbReference type="ARBA" id="ARBA00022737"/>
    </source>
</evidence>
<evidence type="ECO:0000256" key="6">
    <source>
        <dbReference type="ARBA" id="ARBA00023264"/>
    </source>
</evidence>
<dbReference type="PANTHER" id="PTHR12586:SF1">
    <property type="entry name" value="CDP-DIACYLGLYCEROL--GLYCEROL-3-PHOSPHATE 3-PHOSPHATIDYLTRANSFERASE, MITOCHONDRIAL"/>
    <property type="match status" value="1"/>
</dbReference>
<keyword evidence="6 7" id="KW-1208">Phospholipid metabolism</keyword>
<keyword evidence="9" id="KW-1185">Reference proteome</keyword>
<evidence type="ECO:0000256" key="2">
    <source>
        <dbReference type="ARBA" id="ARBA00022679"/>
    </source>
</evidence>
<sequence length="59" mass="6654">MKEHMRTSRKRITMASLYLGTGPLEQELVNTLEETLQCPGSSNLQISILLDYTRGSRGQ</sequence>
<dbReference type="Proteomes" id="UP000812440">
    <property type="component" value="Chromosome 8_10"/>
</dbReference>
<evidence type="ECO:0000313" key="9">
    <source>
        <dbReference type="Proteomes" id="UP000812440"/>
    </source>
</evidence>
<dbReference type="EMBL" id="JAACNH010000003">
    <property type="protein sequence ID" value="KAG8446444.1"/>
    <property type="molecule type" value="Genomic_DNA"/>
</dbReference>
<keyword evidence="1 7" id="KW-0444">Lipid biosynthesis</keyword>
<keyword evidence="2 7" id="KW-0808">Transferase</keyword>
<reference evidence="8" key="1">
    <citation type="thesis" date="2020" institute="ProQuest LLC" country="789 East Eisenhower Parkway, Ann Arbor, MI, USA">
        <title>Comparative Genomics and Chromosome Evolution.</title>
        <authorList>
            <person name="Mudd A.B."/>
        </authorList>
    </citation>
    <scope>NUCLEOTIDE SEQUENCE</scope>
    <source>
        <strain evidence="8">Female2</strain>
        <tissue evidence="8">Blood</tissue>
    </source>
</reference>
<dbReference type="AlphaFoldDB" id="A0A8T2JSI4"/>
<keyword evidence="3" id="KW-0677">Repeat</keyword>
<organism evidence="8 9">
    <name type="scientific">Hymenochirus boettgeri</name>
    <name type="common">Congo dwarf clawed frog</name>
    <dbReference type="NCBI Taxonomy" id="247094"/>
    <lineage>
        <taxon>Eukaryota</taxon>
        <taxon>Metazoa</taxon>
        <taxon>Chordata</taxon>
        <taxon>Craniata</taxon>
        <taxon>Vertebrata</taxon>
        <taxon>Euteleostomi</taxon>
        <taxon>Amphibia</taxon>
        <taxon>Batrachia</taxon>
        <taxon>Anura</taxon>
        <taxon>Pipoidea</taxon>
        <taxon>Pipidae</taxon>
        <taxon>Pipinae</taxon>
        <taxon>Hymenochirus</taxon>
    </lineage>
</organism>
<comment type="catalytic activity">
    <reaction evidence="7">
        <text>a CDP-1,2-diacyl-sn-glycerol + sn-glycerol 3-phosphate = a 1,2-diacyl-sn-glycero-3-phospho-(1'-sn-glycero-3'-phosphate) + CMP + H(+)</text>
        <dbReference type="Rhea" id="RHEA:12593"/>
        <dbReference type="ChEBI" id="CHEBI:15378"/>
        <dbReference type="ChEBI" id="CHEBI:57597"/>
        <dbReference type="ChEBI" id="CHEBI:58332"/>
        <dbReference type="ChEBI" id="CHEBI:60110"/>
        <dbReference type="ChEBI" id="CHEBI:60377"/>
        <dbReference type="EC" id="2.7.8.5"/>
    </reaction>
</comment>
<keyword evidence="7" id="KW-0067">ATP-binding</keyword>
<evidence type="ECO:0000256" key="7">
    <source>
        <dbReference type="RuleBase" id="RU365024"/>
    </source>
</evidence>
<keyword evidence="7" id="KW-0547">Nucleotide-binding</keyword>
<keyword evidence="7" id="KW-0496">Mitochondrion</keyword>
<evidence type="ECO:0000256" key="4">
    <source>
        <dbReference type="ARBA" id="ARBA00023098"/>
    </source>
</evidence>
<comment type="subcellular location">
    <subcellularLocation>
        <location evidence="7">Mitochondrion</location>
    </subcellularLocation>
</comment>
<dbReference type="PANTHER" id="PTHR12586">
    <property type="entry name" value="CDP-DIACYLGLYCEROL--SERINE O-PHOSPHATIDYLTRANSFERASE"/>
    <property type="match status" value="1"/>
</dbReference>
<protein>
    <recommendedName>
        <fullName evidence="7">CDP-diacylglycerol--glycerol-3-phosphate 3-phosphatidyltransferase</fullName>
        <ecNumber evidence="7">2.7.8.5</ecNumber>
    </recommendedName>
</protein>
<dbReference type="Gene3D" id="3.30.870.10">
    <property type="entry name" value="Endonuclease Chain A"/>
    <property type="match status" value="1"/>
</dbReference>
<dbReference type="InterPro" id="IPR016270">
    <property type="entry name" value="PGS1"/>
</dbReference>
<evidence type="ECO:0000256" key="1">
    <source>
        <dbReference type="ARBA" id="ARBA00022516"/>
    </source>
</evidence>
<comment type="caution">
    <text evidence="8">The sequence shown here is derived from an EMBL/GenBank/DDBJ whole genome shotgun (WGS) entry which is preliminary data.</text>
</comment>
<accession>A0A8T2JSI4</accession>
<evidence type="ECO:0000313" key="8">
    <source>
        <dbReference type="EMBL" id="KAG8446444.1"/>
    </source>
</evidence>
<evidence type="ECO:0000256" key="5">
    <source>
        <dbReference type="ARBA" id="ARBA00023209"/>
    </source>
</evidence>
<dbReference type="GO" id="GO:0005524">
    <property type="term" value="F:ATP binding"/>
    <property type="evidence" value="ECO:0007669"/>
    <property type="project" value="UniProtKB-KW"/>
</dbReference>